<dbReference type="AlphaFoldDB" id="A0AAE9Z9T2"/>
<dbReference type="Proteomes" id="UP001214043">
    <property type="component" value="Chromosome"/>
</dbReference>
<protein>
    <submittedName>
        <fullName evidence="1">Uncharacterized protein</fullName>
    </submittedName>
</protein>
<dbReference type="RefSeq" id="WP_274491808.1">
    <property type="nucleotide sequence ID" value="NZ_CP118166.1"/>
</dbReference>
<organism evidence="1 2">
    <name type="scientific">Hyphococcus flavus</name>
    <dbReference type="NCBI Taxonomy" id="1866326"/>
    <lineage>
        <taxon>Bacteria</taxon>
        <taxon>Pseudomonadati</taxon>
        <taxon>Pseudomonadota</taxon>
        <taxon>Alphaproteobacteria</taxon>
        <taxon>Parvularculales</taxon>
        <taxon>Parvularculaceae</taxon>
        <taxon>Hyphococcus</taxon>
    </lineage>
</organism>
<dbReference type="EMBL" id="CP118166">
    <property type="protein sequence ID" value="WDI30023.1"/>
    <property type="molecule type" value="Genomic_DNA"/>
</dbReference>
<evidence type="ECO:0000313" key="1">
    <source>
        <dbReference type="EMBL" id="WDI30023.1"/>
    </source>
</evidence>
<reference evidence="1" key="1">
    <citation type="submission" date="2023-02" db="EMBL/GenBank/DDBJ databases">
        <title>Genome sequence of Hyphococcus flavus.</title>
        <authorList>
            <person name="Rong J.-C."/>
            <person name="Zhao Q."/>
            <person name="Yi M."/>
            <person name="Wu J.-Y."/>
        </authorList>
    </citation>
    <scope>NUCLEOTIDE SEQUENCE</scope>
    <source>
        <strain evidence="1">MCCC 1K03223</strain>
    </source>
</reference>
<gene>
    <name evidence="1" type="ORF">PUV54_08635</name>
</gene>
<proteinExistence type="predicted"/>
<dbReference type="KEGG" id="hfl:PUV54_08635"/>
<keyword evidence="2" id="KW-1185">Reference proteome</keyword>
<name>A0AAE9Z9T2_9PROT</name>
<accession>A0AAE9Z9T2</accession>
<sequence length="256" mass="28513">MLALFLAPSGSNASPWARPDGELLIISRGEYFSTHLDPIETPQGIIDARFDRFESNTYLEYGLTKDITIGGKALYGTSWLRRGIETDAASGFSEIEAFAQYQLLRDARHAASVRISAGKPARFLSGARTFLQGNGIDVEIAALYGRDLVLEPVKIFSAIETGYRKRFSNSADQIKSQATIGIEPIDNLLFLFEGFSTFSLRNEINDGTDYDIVKLQPSLVYQISNHWSLQAGVTEEISGRNLELGRTYFIGFWSKF</sequence>
<evidence type="ECO:0000313" key="2">
    <source>
        <dbReference type="Proteomes" id="UP001214043"/>
    </source>
</evidence>